<name>A0A927CUC3_9BACI</name>
<dbReference type="Proteomes" id="UP000602076">
    <property type="component" value="Unassembled WGS sequence"/>
</dbReference>
<accession>A0A927CUC3</accession>
<dbReference type="PANTHER" id="PTHR36925">
    <property type="entry name" value="COBALT-PRECORRIN-6A REDUCTASE"/>
    <property type="match status" value="1"/>
</dbReference>
<dbReference type="InterPro" id="IPR003723">
    <property type="entry name" value="Precorrin-6x_reduct"/>
</dbReference>
<dbReference type="EC" id="1.3.1.54" evidence="4"/>
<dbReference type="Pfam" id="PF02571">
    <property type="entry name" value="CbiJ"/>
    <property type="match status" value="1"/>
</dbReference>
<dbReference type="PROSITE" id="PS51014">
    <property type="entry name" value="COBK_CBIJ"/>
    <property type="match status" value="1"/>
</dbReference>
<dbReference type="EMBL" id="JACXSI010000009">
    <property type="protein sequence ID" value="MBD3107728.1"/>
    <property type="molecule type" value="Genomic_DNA"/>
</dbReference>
<proteinExistence type="predicted"/>
<evidence type="ECO:0000313" key="5">
    <source>
        <dbReference type="Proteomes" id="UP000602076"/>
    </source>
</evidence>
<dbReference type="NCBIfam" id="TIGR00715">
    <property type="entry name" value="precor6x_red"/>
    <property type="match status" value="1"/>
</dbReference>
<dbReference type="PANTHER" id="PTHR36925:SF1">
    <property type="entry name" value="COBALT-PRECORRIN-6A REDUCTASE"/>
    <property type="match status" value="1"/>
</dbReference>
<dbReference type="GO" id="GO:0016994">
    <property type="term" value="F:precorrin-6A reductase activity"/>
    <property type="evidence" value="ECO:0007669"/>
    <property type="project" value="UniProtKB-EC"/>
</dbReference>
<evidence type="ECO:0000256" key="3">
    <source>
        <dbReference type="ARBA" id="ARBA00023002"/>
    </source>
</evidence>
<sequence>MILVIGGNKESLDICKFLNEQSYAFIMIPIKSGESVTFQFASHIVQPPINEEDWMHLYEKQGISLVIDASYPFASTISKYALDTCKKMHIPCVRYEHDSHNQEESIDIVQSIQRACELAEPLGERIFLTASSKNLQEYMERLPDKHIIANVLPVSEIIHYCESIGLFAEQIVALKGPFSKELNKELFKWAKADVVITSDSDKLEDIDEKIEACKELDIPCIIVQAPHATYPEKVSSMKELEEYLNDIA</sequence>
<comment type="caution">
    <text evidence="4">The sequence shown here is derived from an EMBL/GenBank/DDBJ whole genome shotgun (WGS) entry which is preliminary data.</text>
</comment>
<dbReference type="GO" id="GO:0009236">
    <property type="term" value="P:cobalamin biosynthetic process"/>
    <property type="evidence" value="ECO:0007669"/>
    <property type="project" value="UniProtKB-KW"/>
</dbReference>
<keyword evidence="3 4" id="KW-0560">Oxidoreductase</keyword>
<dbReference type="RefSeq" id="WP_190997273.1">
    <property type="nucleotide sequence ID" value="NZ_JACXSI010000009.1"/>
</dbReference>
<keyword evidence="2" id="KW-0169">Cobalamin biosynthesis</keyword>
<reference evidence="4" key="1">
    <citation type="submission" date="2020-09" db="EMBL/GenBank/DDBJ databases">
        <title>Bacillus faecalis sp. nov., a moderately halophilic bacterium isolated from cow faeces.</title>
        <authorList>
            <person name="Jiang L."/>
            <person name="Lee J."/>
        </authorList>
    </citation>
    <scope>NUCLEOTIDE SEQUENCE</scope>
    <source>
        <strain evidence="4">AGMB 02131</strain>
    </source>
</reference>
<organism evidence="4 5">
    <name type="scientific">Peribacillus faecalis</name>
    <dbReference type="NCBI Taxonomy" id="2772559"/>
    <lineage>
        <taxon>Bacteria</taxon>
        <taxon>Bacillati</taxon>
        <taxon>Bacillota</taxon>
        <taxon>Bacilli</taxon>
        <taxon>Bacillales</taxon>
        <taxon>Bacillaceae</taxon>
        <taxon>Peribacillus</taxon>
    </lineage>
</organism>
<protein>
    <submittedName>
        <fullName evidence="4">Precorrin-6A reductase</fullName>
        <ecNumber evidence="4">1.3.1.54</ecNumber>
    </submittedName>
</protein>
<dbReference type="AlphaFoldDB" id="A0A927CUC3"/>
<comment type="pathway">
    <text evidence="1">Cofactor biosynthesis; adenosylcobalamin biosynthesis.</text>
</comment>
<evidence type="ECO:0000256" key="1">
    <source>
        <dbReference type="ARBA" id="ARBA00004953"/>
    </source>
</evidence>
<evidence type="ECO:0000256" key="2">
    <source>
        <dbReference type="ARBA" id="ARBA00022573"/>
    </source>
</evidence>
<evidence type="ECO:0000313" key="4">
    <source>
        <dbReference type="EMBL" id="MBD3107728.1"/>
    </source>
</evidence>
<keyword evidence="5" id="KW-1185">Reference proteome</keyword>
<gene>
    <name evidence="4" type="primary">cobK</name>
    <name evidence="4" type="ORF">IEO70_05050</name>
</gene>